<evidence type="ECO:0000313" key="2">
    <source>
        <dbReference type="Proteomes" id="UP000326702"/>
    </source>
</evidence>
<keyword evidence="2" id="KW-1185">Reference proteome</keyword>
<dbReference type="AlphaFoldDB" id="A0A5P9QBX4"/>
<gene>
    <name evidence="1" type="ORF">KDY119_01461</name>
</gene>
<dbReference type="Proteomes" id="UP000326702">
    <property type="component" value="Chromosome"/>
</dbReference>
<dbReference type="RefSeq" id="WP_083890560.1">
    <property type="nucleotide sequence ID" value="NZ_BAABIH010000035.1"/>
</dbReference>
<organism evidence="1 2">
    <name type="scientific">Luteimicrobium xylanilyticum</name>
    <dbReference type="NCBI Taxonomy" id="1133546"/>
    <lineage>
        <taxon>Bacteria</taxon>
        <taxon>Bacillati</taxon>
        <taxon>Actinomycetota</taxon>
        <taxon>Actinomycetes</taxon>
        <taxon>Micrococcales</taxon>
        <taxon>Luteimicrobium</taxon>
    </lineage>
</organism>
<dbReference type="OrthoDB" id="3215033at2"/>
<sequence>MRYSEFWSLVDDVFGDAYGRTLAGVQVLTELDSRTAVQALDDGVDPRVVWHALCDAMDVPDERRWGSDRRRPAPPAR</sequence>
<evidence type="ECO:0000313" key="1">
    <source>
        <dbReference type="EMBL" id="QFU97955.1"/>
    </source>
</evidence>
<name>A0A5P9QBX4_9MICO</name>
<dbReference type="Pfam" id="PF11248">
    <property type="entry name" value="DUF3046"/>
    <property type="match status" value="1"/>
</dbReference>
<evidence type="ECO:0008006" key="3">
    <source>
        <dbReference type="Google" id="ProtNLM"/>
    </source>
</evidence>
<proteinExistence type="predicted"/>
<protein>
    <recommendedName>
        <fullName evidence="3">DUF3046 domain-containing protein</fullName>
    </recommendedName>
</protein>
<reference evidence="1 2" key="1">
    <citation type="submission" date="2019-10" db="EMBL/GenBank/DDBJ databases">
        <title>Genome sequence of Luteimicrobium xylanilyticum HY-24.</title>
        <authorList>
            <person name="Kim D.Y."/>
            <person name="Park H.-Y."/>
        </authorList>
    </citation>
    <scope>NUCLEOTIDE SEQUENCE [LARGE SCALE GENOMIC DNA]</scope>
    <source>
        <strain evidence="1 2">HY-24</strain>
    </source>
</reference>
<dbReference type="EMBL" id="CP045529">
    <property type="protein sequence ID" value="QFU97955.1"/>
    <property type="molecule type" value="Genomic_DNA"/>
</dbReference>
<accession>A0A5P9QBX4</accession>
<dbReference type="KEGG" id="lxl:KDY119_01461"/>
<dbReference type="InterPro" id="IPR021408">
    <property type="entry name" value="DUF3046"/>
</dbReference>